<evidence type="ECO:0000256" key="7">
    <source>
        <dbReference type="ARBA" id="ARBA00022617"/>
    </source>
</evidence>
<dbReference type="STRING" id="1076550.LH22_06125"/>
<dbReference type="SFLD" id="SFLDG01082">
    <property type="entry name" value="B12-binding_domain_containing"/>
    <property type="match status" value="1"/>
</dbReference>
<keyword evidence="8 13" id="KW-0949">S-adenosyl-L-methionine</keyword>
<dbReference type="SMART" id="SM00729">
    <property type="entry name" value="Elp3"/>
    <property type="match status" value="1"/>
</dbReference>
<dbReference type="GO" id="GO:0004109">
    <property type="term" value="F:coproporphyrinogen oxidase activity"/>
    <property type="evidence" value="ECO:0007669"/>
    <property type="project" value="InterPro"/>
</dbReference>
<evidence type="ECO:0000256" key="13">
    <source>
        <dbReference type="RuleBase" id="RU364116"/>
    </source>
</evidence>
<accession>A0A1X1CS14</accession>
<evidence type="ECO:0000256" key="10">
    <source>
        <dbReference type="ARBA" id="ARBA00023004"/>
    </source>
</evidence>
<dbReference type="SFLD" id="SFLDG01065">
    <property type="entry name" value="anaerobic_coproporphyrinogen-I"/>
    <property type="match status" value="1"/>
</dbReference>
<keyword evidence="10 13" id="KW-0408">Iron</keyword>
<dbReference type="AlphaFoldDB" id="A0A1X1CS14"/>
<dbReference type="FunFam" id="3.20.20.70:FF:000124">
    <property type="entry name" value="Heme chaperone HemW"/>
    <property type="match status" value="1"/>
</dbReference>
<evidence type="ECO:0000256" key="9">
    <source>
        <dbReference type="ARBA" id="ARBA00022723"/>
    </source>
</evidence>
<keyword evidence="7 13" id="KW-0349">Heme</keyword>
<comment type="cofactor">
    <cofactor evidence="1">
        <name>[4Fe-4S] cluster</name>
        <dbReference type="ChEBI" id="CHEBI:49883"/>
    </cofactor>
</comment>
<dbReference type="RefSeq" id="WP_084936562.1">
    <property type="nucleotide sequence ID" value="NZ_MLFR01000028.1"/>
</dbReference>
<dbReference type="GO" id="GO:0046872">
    <property type="term" value="F:metal ion binding"/>
    <property type="evidence" value="ECO:0007669"/>
    <property type="project" value="UniProtKB-UniRule"/>
</dbReference>
<keyword evidence="5 13" id="KW-0004">4Fe-4S</keyword>
<protein>
    <recommendedName>
        <fullName evidence="4 13">Heme chaperone HemW</fullName>
    </recommendedName>
</protein>
<keyword evidence="12 13" id="KW-0143">Chaperone</keyword>
<evidence type="ECO:0000256" key="3">
    <source>
        <dbReference type="ARBA" id="ARBA00006100"/>
    </source>
</evidence>
<comment type="subcellular location">
    <subcellularLocation>
        <location evidence="2 13">Cytoplasm</location>
    </subcellularLocation>
</comment>
<evidence type="ECO:0000313" key="15">
    <source>
        <dbReference type="EMBL" id="ORM67127.1"/>
    </source>
</evidence>
<dbReference type="Pfam" id="PF04055">
    <property type="entry name" value="Radical_SAM"/>
    <property type="match status" value="1"/>
</dbReference>
<dbReference type="InterPro" id="IPR006638">
    <property type="entry name" value="Elp3/MiaA/NifB-like_rSAM"/>
</dbReference>
<dbReference type="EMBL" id="MLFR01000028">
    <property type="protein sequence ID" value="ORM67127.1"/>
    <property type="molecule type" value="Genomic_DNA"/>
</dbReference>
<keyword evidence="6 13" id="KW-0963">Cytoplasm</keyword>
<dbReference type="PANTHER" id="PTHR13932:SF5">
    <property type="entry name" value="RADICAL S-ADENOSYL METHIONINE DOMAIN-CONTAINING PROTEIN 1, MITOCHONDRIAL"/>
    <property type="match status" value="1"/>
</dbReference>
<dbReference type="SFLD" id="SFLDF00288">
    <property type="entry name" value="HemN-like__clustered_with_nucl"/>
    <property type="match status" value="1"/>
</dbReference>
<dbReference type="NCBIfam" id="TIGR00539">
    <property type="entry name" value="hemN_rel"/>
    <property type="match status" value="1"/>
</dbReference>
<gene>
    <name evidence="15" type="ORF">HA51_21045</name>
</gene>
<dbReference type="Proteomes" id="UP000193558">
    <property type="component" value="Unassembled WGS sequence"/>
</dbReference>
<keyword evidence="11 13" id="KW-0411">Iron-sulfur</keyword>
<dbReference type="InterPro" id="IPR013785">
    <property type="entry name" value="Aldolase_TIM"/>
</dbReference>
<dbReference type="InterPro" id="IPR010723">
    <property type="entry name" value="HemN_C"/>
</dbReference>
<dbReference type="CDD" id="cd01335">
    <property type="entry name" value="Radical_SAM"/>
    <property type="match status" value="1"/>
</dbReference>
<feature type="domain" description="Radical SAM core" evidence="14">
    <location>
        <begin position="1"/>
        <end position="234"/>
    </location>
</feature>
<evidence type="ECO:0000256" key="4">
    <source>
        <dbReference type="ARBA" id="ARBA00017228"/>
    </source>
</evidence>
<dbReference type="GO" id="GO:0051539">
    <property type="term" value="F:4 iron, 4 sulfur cluster binding"/>
    <property type="evidence" value="ECO:0007669"/>
    <property type="project" value="UniProtKB-UniRule"/>
</dbReference>
<proteinExistence type="inferred from homology"/>
<dbReference type="PROSITE" id="PS51918">
    <property type="entry name" value="RADICAL_SAM"/>
    <property type="match status" value="1"/>
</dbReference>
<dbReference type="SFLD" id="SFLDF00562">
    <property type="entry name" value="HemN-like__clustered_with_heat"/>
    <property type="match status" value="1"/>
</dbReference>
<comment type="similarity">
    <text evidence="3">Belongs to the anaerobic coproporphyrinogen-III oxidase family. HemW subfamily.</text>
</comment>
<evidence type="ECO:0000256" key="8">
    <source>
        <dbReference type="ARBA" id="ARBA00022691"/>
    </source>
</evidence>
<evidence type="ECO:0000256" key="1">
    <source>
        <dbReference type="ARBA" id="ARBA00001966"/>
    </source>
</evidence>
<evidence type="ECO:0000256" key="11">
    <source>
        <dbReference type="ARBA" id="ARBA00023014"/>
    </source>
</evidence>
<dbReference type="InterPro" id="IPR007197">
    <property type="entry name" value="rSAM"/>
</dbReference>
<dbReference type="GO" id="GO:0005737">
    <property type="term" value="C:cytoplasm"/>
    <property type="evidence" value="ECO:0007669"/>
    <property type="project" value="UniProtKB-SubCell"/>
</dbReference>
<evidence type="ECO:0000313" key="16">
    <source>
        <dbReference type="Proteomes" id="UP000193558"/>
    </source>
</evidence>
<evidence type="ECO:0000256" key="5">
    <source>
        <dbReference type="ARBA" id="ARBA00022485"/>
    </source>
</evidence>
<name>A0A1X1CS14_9GAMM</name>
<reference evidence="15 16" key="1">
    <citation type="journal article" date="2017" name="Antonie Van Leeuwenhoek">
        <title>Phylogenomic resolution of the bacterial genus Pantoea and its relationship with Erwinia and Tatumella.</title>
        <authorList>
            <person name="Palmer M."/>
            <person name="Steenkamp E.T."/>
            <person name="Coetzee M.P."/>
            <person name="Chan W.Y."/>
            <person name="van Zyl E."/>
            <person name="De Maayer P."/>
            <person name="Coutinho T.A."/>
            <person name="Blom J."/>
            <person name="Smits T.H."/>
            <person name="Duffy B."/>
            <person name="Venter S.N."/>
        </authorList>
    </citation>
    <scope>NUCLEOTIDE SEQUENCE [LARGE SCALE GENOMIC DNA]</scope>
    <source>
        <strain evidence="15 16">LMG 26275</strain>
    </source>
</reference>
<organism evidence="15 16">
    <name type="scientific">Pantoea rwandensis</name>
    <dbReference type="NCBI Taxonomy" id="1076550"/>
    <lineage>
        <taxon>Bacteria</taxon>
        <taxon>Pseudomonadati</taxon>
        <taxon>Pseudomonadota</taxon>
        <taxon>Gammaproteobacteria</taxon>
        <taxon>Enterobacterales</taxon>
        <taxon>Erwiniaceae</taxon>
        <taxon>Pantoea</taxon>
    </lineage>
</organism>
<comment type="function">
    <text evidence="13">Probably acts as a heme chaperone, transferring heme to an unknown acceptor. Binds one molecule of heme per monomer, possibly covalently. Binds 1 [4Fe-4S] cluster. The cluster is coordinated with 3 cysteines and an exchangeable S-adenosyl-L-methionine.</text>
</comment>
<dbReference type="InterPro" id="IPR034505">
    <property type="entry name" value="Coproporphyrinogen-III_oxidase"/>
</dbReference>
<dbReference type="eggNOG" id="COG0635">
    <property type="taxonomic scope" value="Bacteria"/>
</dbReference>
<dbReference type="GO" id="GO:0006779">
    <property type="term" value="P:porphyrin-containing compound biosynthetic process"/>
    <property type="evidence" value="ECO:0007669"/>
    <property type="project" value="InterPro"/>
</dbReference>
<evidence type="ECO:0000259" key="14">
    <source>
        <dbReference type="PROSITE" id="PS51918"/>
    </source>
</evidence>
<dbReference type="PANTHER" id="PTHR13932">
    <property type="entry name" value="COPROPORPHYRINIGEN III OXIDASE"/>
    <property type="match status" value="1"/>
</dbReference>
<evidence type="ECO:0000256" key="12">
    <source>
        <dbReference type="ARBA" id="ARBA00023186"/>
    </source>
</evidence>
<evidence type="ECO:0000256" key="6">
    <source>
        <dbReference type="ARBA" id="ARBA00022490"/>
    </source>
</evidence>
<comment type="caution">
    <text evidence="15">The sequence shown here is derived from an EMBL/GenBank/DDBJ whole genome shotgun (WGS) entry which is preliminary data.</text>
</comment>
<sequence>MPELPPLSLYIHIPWCVQKCPYCDFNSHALKGEVPHIEYVQHLLNDLEQDLPLTAGREVRTIFIGGGTPSLLSSNAMQMLMDGVRARLPLAAGAEITMEANPGTVEADRFSAYQKAGINRISIGVQSFSPQKLERLGRIHGPEEAKRAAHLAEGLGLRSFNLDLMHGLPDQSLEEALDDLRQAIALNPPHLSWYQLTIEPNTLFSSRPPVLPDDDALWDIFEQGHQLLSAAGYQQYETSAYAKPGYRCEHNLNYWRFGDYLGIGCGAHGKLTQPDGRIVRTVKTRHPRGFMKGNYLDKQHEVEDHDKPFEFFMNRFRLLEAAPRADFLRYTGLDEAVIRTQLDEAIAAGYVDETAEQWQITEKGKLFLNSLLELFLPEEKS</sequence>
<dbReference type="SFLD" id="SFLDS00029">
    <property type="entry name" value="Radical_SAM"/>
    <property type="match status" value="1"/>
</dbReference>
<evidence type="ECO:0000256" key="2">
    <source>
        <dbReference type="ARBA" id="ARBA00004496"/>
    </source>
</evidence>
<keyword evidence="9 13" id="KW-0479">Metal-binding</keyword>
<dbReference type="InterPro" id="IPR004559">
    <property type="entry name" value="HemW-like"/>
</dbReference>
<dbReference type="InterPro" id="IPR058240">
    <property type="entry name" value="rSAM_sf"/>
</dbReference>
<dbReference type="Gene3D" id="3.20.20.70">
    <property type="entry name" value="Aldolase class I"/>
    <property type="match status" value="1"/>
</dbReference>
<dbReference type="SUPFAM" id="SSF102114">
    <property type="entry name" value="Radical SAM enzymes"/>
    <property type="match status" value="1"/>
</dbReference>
<dbReference type="Pfam" id="PF06969">
    <property type="entry name" value="HemN_C"/>
    <property type="match status" value="1"/>
</dbReference>
<dbReference type="OrthoDB" id="9808022at2"/>